<keyword evidence="3" id="KW-1185">Reference proteome</keyword>
<evidence type="ECO:0000313" key="3">
    <source>
        <dbReference type="Proteomes" id="UP000467840"/>
    </source>
</evidence>
<organism evidence="2 3">
    <name type="scientific">Hevea brasiliensis</name>
    <name type="common">Para rubber tree</name>
    <name type="synonym">Siphonia brasiliensis</name>
    <dbReference type="NCBI Taxonomy" id="3981"/>
    <lineage>
        <taxon>Eukaryota</taxon>
        <taxon>Viridiplantae</taxon>
        <taxon>Streptophyta</taxon>
        <taxon>Embryophyta</taxon>
        <taxon>Tracheophyta</taxon>
        <taxon>Spermatophyta</taxon>
        <taxon>Magnoliopsida</taxon>
        <taxon>eudicotyledons</taxon>
        <taxon>Gunneridae</taxon>
        <taxon>Pentapetalae</taxon>
        <taxon>rosids</taxon>
        <taxon>fabids</taxon>
        <taxon>Malpighiales</taxon>
        <taxon>Euphorbiaceae</taxon>
        <taxon>Crotonoideae</taxon>
        <taxon>Micrandreae</taxon>
        <taxon>Hevea</taxon>
    </lineage>
</organism>
<comment type="caution">
    <text evidence="2">The sequence shown here is derived from an EMBL/GenBank/DDBJ whole genome shotgun (WGS) entry which is preliminary data.</text>
</comment>
<dbReference type="EMBL" id="JAAGAX010000009">
    <property type="protein sequence ID" value="KAF2303687.1"/>
    <property type="molecule type" value="Genomic_DNA"/>
</dbReference>
<gene>
    <name evidence="2" type="ORF">GH714_021225</name>
</gene>
<dbReference type="Proteomes" id="UP000467840">
    <property type="component" value="Chromosome 16"/>
</dbReference>
<dbReference type="GO" id="GO:0003676">
    <property type="term" value="F:nucleic acid binding"/>
    <property type="evidence" value="ECO:0007669"/>
    <property type="project" value="InterPro"/>
</dbReference>
<protein>
    <recommendedName>
        <fullName evidence="1">Tf2-1-like SH3-like domain-containing protein</fullName>
    </recommendedName>
</protein>
<name>A0A6A6LT68_HEVBR</name>
<dbReference type="InterPro" id="IPR056924">
    <property type="entry name" value="SH3_Tf2-1"/>
</dbReference>
<dbReference type="Pfam" id="PF24626">
    <property type="entry name" value="SH3_Tf2-1"/>
    <property type="match status" value="1"/>
</dbReference>
<dbReference type="Gene3D" id="3.30.420.10">
    <property type="entry name" value="Ribonuclease H-like superfamily/Ribonuclease H"/>
    <property type="match status" value="1"/>
</dbReference>
<dbReference type="AlphaFoldDB" id="A0A6A6LT68"/>
<proteinExistence type="predicted"/>
<evidence type="ECO:0000259" key="1">
    <source>
        <dbReference type="Pfam" id="PF24626"/>
    </source>
</evidence>
<evidence type="ECO:0000313" key="2">
    <source>
        <dbReference type="EMBL" id="KAF2303687.1"/>
    </source>
</evidence>
<reference evidence="2 3" key="1">
    <citation type="journal article" date="2020" name="Mol. Plant">
        <title>The Chromosome-Based Rubber Tree Genome Provides New Insights into Spurge Genome Evolution and Rubber Biosynthesis.</title>
        <authorList>
            <person name="Liu J."/>
            <person name="Shi C."/>
            <person name="Shi C.C."/>
            <person name="Li W."/>
            <person name="Zhang Q.J."/>
            <person name="Zhang Y."/>
            <person name="Li K."/>
            <person name="Lu H.F."/>
            <person name="Shi C."/>
            <person name="Zhu S.T."/>
            <person name="Xiao Z.Y."/>
            <person name="Nan H."/>
            <person name="Yue Y."/>
            <person name="Zhu X.G."/>
            <person name="Wu Y."/>
            <person name="Hong X.N."/>
            <person name="Fan G.Y."/>
            <person name="Tong Y."/>
            <person name="Zhang D."/>
            <person name="Mao C.L."/>
            <person name="Liu Y.L."/>
            <person name="Hao S.J."/>
            <person name="Liu W.Q."/>
            <person name="Lv M.Q."/>
            <person name="Zhang H.B."/>
            <person name="Liu Y."/>
            <person name="Hu-Tang G.R."/>
            <person name="Wang J.P."/>
            <person name="Wang J.H."/>
            <person name="Sun Y.H."/>
            <person name="Ni S.B."/>
            <person name="Chen W.B."/>
            <person name="Zhang X.C."/>
            <person name="Jiao Y.N."/>
            <person name="Eichler E.E."/>
            <person name="Li G.H."/>
            <person name="Liu X."/>
            <person name="Gao L.Z."/>
        </authorList>
    </citation>
    <scope>NUCLEOTIDE SEQUENCE [LARGE SCALE GENOMIC DNA]</scope>
    <source>
        <strain evidence="3">cv. GT1</strain>
        <tissue evidence="2">Leaf</tissue>
    </source>
</reference>
<sequence>MYLQHYVSANQRDWAKLLDVAQFSYNLLRSESTGRSPFEIVIGQPITPNKVAIGSAGQHRGLLRRYVGPFPIIKRVGKQAYKDLPPNLKMHPVSHVSLLKPFVEDHEDPERAISSRALAGVRIQYSKEVEEIISDESCIMGTKHLLGSY</sequence>
<dbReference type="InterPro" id="IPR036397">
    <property type="entry name" value="RNaseH_sf"/>
</dbReference>
<accession>A0A6A6LT68</accession>
<feature type="domain" description="Tf2-1-like SH3-like" evidence="1">
    <location>
        <begin position="56"/>
        <end position="103"/>
    </location>
</feature>